<dbReference type="Pfam" id="PF13185">
    <property type="entry name" value="GAF_2"/>
    <property type="match status" value="1"/>
</dbReference>
<proteinExistence type="predicted"/>
<evidence type="ECO:0000256" key="1">
    <source>
        <dbReference type="ARBA" id="ARBA00022679"/>
    </source>
</evidence>
<dbReference type="SUPFAM" id="SSF55781">
    <property type="entry name" value="GAF domain-like"/>
    <property type="match status" value="1"/>
</dbReference>
<evidence type="ECO:0000256" key="2">
    <source>
        <dbReference type="ARBA" id="ARBA00022777"/>
    </source>
</evidence>
<dbReference type="PROSITE" id="PS50921">
    <property type="entry name" value="ANTAR"/>
    <property type="match status" value="1"/>
</dbReference>
<dbReference type="SUPFAM" id="SSF52172">
    <property type="entry name" value="CheY-like"/>
    <property type="match status" value="1"/>
</dbReference>
<keyword evidence="4" id="KW-0804">Transcription</keyword>
<dbReference type="EMBL" id="CP108133">
    <property type="protein sequence ID" value="WTP47972.1"/>
    <property type="molecule type" value="Genomic_DNA"/>
</dbReference>
<evidence type="ECO:0000313" key="6">
    <source>
        <dbReference type="EMBL" id="WTP47972.1"/>
    </source>
</evidence>
<accession>A0ABZ1J8M6</accession>
<dbReference type="PIRSF" id="PIRSF036625">
    <property type="entry name" value="GAF_ANTAR"/>
    <property type="match status" value="1"/>
</dbReference>
<evidence type="ECO:0000313" key="7">
    <source>
        <dbReference type="Proteomes" id="UP001432166"/>
    </source>
</evidence>
<dbReference type="Proteomes" id="UP001432166">
    <property type="component" value="Chromosome"/>
</dbReference>
<evidence type="ECO:0000256" key="3">
    <source>
        <dbReference type="ARBA" id="ARBA00023015"/>
    </source>
</evidence>
<dbReference type="SMART" id="SM01012">
    <property type="entry name" value="ANTAR"/>
    <property type="match status" value="1"/>
</dbReference>
<dbReference type="InterPro" id="IPR005561">
    <property type="entry name" value="ANTAR"/>
</dbReference>
<feature type="domain" description="ANTAR" evidence="5">
    <location>
        <begin position="170"/>
        <end position="231"/>
    </location>
</feature>
<keyword evidence="1" id="KW-0808">Transferase</keyword>
<dbReference type="RefSeq" id="WP_328936904.1">
    <property type="nucleotide sequence ID" value="NZ_CP108133.1"/>
</dbReference>
<organism evidence="6 7">
    <name type="scientific">Streptomyces tauricus</name>
    <dbReference type="NCBI Taxonomy" id="68274"/>
    <lineage>
        <taxon>Bacteria</taxon>
        <taxon>Bacillati</taxon>
        <taxon>Actinomycetota</taxon>
        <taxon>Actinomycetes</taxon>
        <taxon>Kitasatosporales</taxon>
        <taxon>Streptomycetaceae</taxon>
        <taxon>Streptomyces</taxon>
        <taxon>Streptomyces aurantiacus group</taxon>
    </lineage>
</organism>
<dbReference type="InterPro" id="IPR012074">
    <property type="entry name" value="GAF_ANTAR"/>
</dbReference>
<dbReference type="InterPro" id="IPR011006">
    <property type="entry name" value="CheY-like_superfamily"/>
</dbReference>
<dbReference type="Gene3D" id="3.30.450.40">
    <property type="match status" value="1"/>
</dbReference>
<name>A0ABZ1J8M6_9ACTN</name>
<dbReference type="InterPro" id="IPR029016">
    <property type="entry name" value="GAF-like_dom_sf"/>
</dbReference>
<protein>
    <submittedName>
        <fullName evidence="6">GAF and ANTAR domain-containing protein</fullName>
    </submittedName>
</protein>
<evidence type="ECO:0000256" key="4">
    <source>
        <dbReference type="ARBA" id="ARBA00023163"/>
    </source>
</evidence>
<keyword evidence="7" id="KW-1185">Reference proteome</keyword>
<dbReference type="InterPro" id="IPR036388">
    <property type="entry name" value="WH-like_DNA-bd_sf"/>
</dbReference>
<reference evidence="6" key="1">
    <citation type="submission" date="2022-10" db="EMBL/GenBank/DDBJ databases">
        <title>The complete genomes of actinobacterial strains from the NBC collection.</title>
        <authorList>
            <person name="Joergensen T.S."/>
            <person name="Alvarez Arevalo M."/>
            <person name="Sterndorff E.B."/>
            <person name="Faurdal D."/>
            <person name="Vuksanovic O."/>
            <person name="Mourched A.-S."/>
            <person name="Charusanti P."/>
            <person name="Shaw S."/>
            <person name="Blin K."/>
            <person name="Weber T."/>
        </authorList>
    </citation>
    <scope>NUCLEOTIDE SEQUENCE</scope>
    <source>
        <strain evidence="6">NBC_00189</strain>
    </source>
</reference>
<dbReference type="SMART" id="SM00065">
    <property type="entry name" value="GAF"/>
    <property type="match status" value="1"/>
</dbReference>
<evidence type="ECO:0000259" key="5">
    <source>
        <dbReference type="PROSITE" id="PS50921"/>
    </source>
</evidence>
<dbReference type="Pfam" id="PF03861">
    <property type="entry name" value="ANTAR"/>
    <property type="match status" value="1"/>
</dbReference>
<keyword evidence="2" id="KW-0418">Kinase</keyword>
<dbReference type="InterPro" id="IPR003018">
    <property type="entry name" value="GAF"/>
</dbReference>
<gene>
    <name evidence="6" type="ORF">OG288_06390</name>
</gene>
<dbReference type="Gene3D" id="1.10.10.10">
    <property type="entry name" value="Winged helix-like DNA-binding domain superfamily/Winged helix DNA-binding domain"/>
    <property type="match status" value="1"/>
</dbReference>
<keyword evidence="3" id="KW-0805">Transcription regulation</keyword>
<sequence>MMTNQQRVLEILVEAVDTLTEDFDLIEFLHRLSIRCVELLGIDAVGLMIVDQHDELQLIAASDEKTHLLELFALQHAQGPCVRCYHSGQAQLNISLTSSAATVGFGPFAARARKAGFTVTHALPMKLRNQTIGAVNLFGTRMRRLNDSDIQIGQALADVATIAILQQRTIEQIHTEKAQLQGALSSRVVIEQAKGILAERQSLSLDETFDVMRAYARPRHLRLTELAKQIIDNTFDGDIAPAESPDQP</sequence>